<keyword evidence="2" id="KW-1185">Reference proteome</keyword>
<dbReference type="GO" id="GO:0005829">
    <property type="term" value="C:cytosol"/>
    <property type="evidence" value="ECO:0007669"/>
    <property type="project" value="TreeGrafter"/>
</dbReference>
<reference evidence="1 2" key="1">
    <citation type="submission" date="2019-03" db="EMBL/GenBank/DDBJ databases">
        <title>Subsurface microbial communities from deep shales in Ohio and West Virginia, USA.</title>
        <authorList>
            <person name="Wrighton K."/>
        </authorList>
    </citation>
    <scope>NUCLEOTIDE SEQUENCE [LARGE SCALE GENOMIC DNA]</scope>
    <source>
        <strain evidence="1 2">MSL 6dP</strain>
    </source>
</reference>
<dbReference type="PANTHER" id="PTHR42866:SF1">
    <property type="entry name" value="SPORE COAT POLYSACCHARIDE BIOSYNTHESIS PROTEIN SPSF"/>
    <property type="match status" value="1"/>
</dbReference>
<dbReference type="RefSeq" id="WP_134114514.1">
    <property type="nucleotide sequence ID" value="NZ_SOEG01000002.1"/>
</dbReference>
<name>A0A4R8HKZ8_9FIRM</name>
<dbReference type="Gene3D" id="3.90.550.10">
    <property type="entry name" value="Spore Coat Polysaccharide Biosynthesis Protein SpsA, Chain A"/>
    <property type="match status" value="1"/>
</dbReference>
<dbReference type="SUPFAM" id="SSF53448">
    <property type="entry name" value="Nucleotide-diphospho-sugar transferases"/>
    <property type="match status" value="1"/>
</dbReference>
<dbReference type="Pfam" id="PF02348">
    <property type="entry name" value="CTP_transf_3"/>
    <property type="match status" value="1"/>
</dbReference>
<accession>A0A4R8HKZ8</accession>
<protein>
    <submittedName>
        <fullName evidence="1">Spore coat polysaccharide biosynthesis protein SpsF</fullName>
    </submittedName>
</protein>
<dbReference type="CDD" id="cd02518">
    <property type="entry name" value="GT2_SpsF"/>
    <property type="match status" value="1"/>
</dbReference>
<sequence length="253" mass="29370">MQDGKNVVAIVQARMGSTRLPGKVAKNLVGKPMLARLIERLKEAEQVDQIVIATSNKEADDQVVEIAESEEVSYYRGSEKDVLSRYLEAANKFKADIVVRITGDCPLIDPITIDKAALEFLSSKAEYLRINVNDIGYPRGLDAEIFSLKTLLKVEESVIKEEENKDNHYREHVTFYINKYPDEFKFRAYQPPEELRRNYRLCVDEEADFNLIEEIYKRLYREDRIIDILDVIDLLDNNPDLAQINYQVEQKKY</sequence>
<organism evidence="1 2">
    <name type="scientific">Orenia marismortui</name>
    <dbReference type="NCBI Taxonomy" id="46469"/>
    <lineage>
        <taxon>Bacteria</taxon>
        <taxon>Bacillati</taxon>
        <taxon>Bacillota</taxon>
        <taxon>Clostridia</taxon>
        <taxon>Halanaerobiales</taxon>
        <taxon>Halobacteroidaceae</taxon>
        <taxon>Orenia</taxon>
    </lineage>
</organism>
<dbReference type="AlphaFoldDB" id="A0A4R8HKZ8"/>
<dbReference type="InterPro" id="IPR029044">
    <property type="entry name" value="Nucleotide-diphossugar_trans"/>
</dbReference>
<dbReference type="Proteomes" id="UP000295832">
    <property type="component" value="Unassembled WGS sequence"/>
</dbReference>
<evidence type="ECO:0000313" key="1">
    <source>
        <dbReference type="EMBL" id="TDX58934.1"/>
    </source>
</evidence>
<dbReference type="PANTHER" id="PTHR42866">
    <property type="entry name" value="3-DEOXY-MANNO-OCTULOSONATE CYTIDYLYLTRANSFERASE"/>
    <property type="match status" value="1"/>
</dbReference>
<dbReference type="InterPro" id="IPR003329">
    <property type="entry name" value="Cytidylyl_trans"/>
</dbReference>
<evidence type="ECO:0000313" key="2">
    <source>
        <dbReference type="Proteomes" id="UP000295832"/>
    </source>
</evidence>
<comment type="caution">
    <text evidence="1">The sequence shown here is derived from an EMBL/GenBank/DDBJ whole genome shotgun (WGS) entry which is preliminary data.</text>
</comment>
<proteinExistence type="predicted"/>
<dbReference type="EMBL" id="SOEG01000002">
    <property type="protein sequence ID" value="TDX58934.1"/>
    <property type="molecule type" value="Genomic_DNA"/>
</dbReference>
<gene>
    <name evidence="1" type="ORF">C7959_10272</name>
</gene>